<reference evidence="3" key="2">
    <citation type="submission" date="2020-05" db="UniProtKB">
        <authorList>
            <consortium name="EnsemblMetazoa"/>
        </authorList>
    </citation>
    <scope>IDENTIFICATION</scope>
</reference>
<evidence type="ECO:0000313" key="3">
    <source>
        <dbReference type="EnsemblMetazoa" id="ASIC022009-PA"/>
    </source>
</evidence>
<dbReference type="Proteomes" id="UP000030765">
    <property type="component" value="Unassembled WGS sequence"/>
</dbReference>
<protein>
    <submittedName>
        <fullName evidence="2 3">Uncharacterized protein</fullName>
    </submittedName>
</protein>
<feature type="region of interest" description="Disordered" evidence="1">
    <location>
        <begin position="84"/>
        <end position="110"/>
    </location>
</feature>
<accession>A0A084WU81</accession>
<dbReference type="EMBL" id="KE525421">
    <property type="protein sequence ID" value="KFB53775.1"/>
    <property type="molecule type" value="Genomic_DNA"/>
</dbReference>
<name>A0A084WU81_ANOSI</name>
<evidence type="ECO:0000313" key="4">
    <source>
        <dbReference type="Proteomes" id="UP000030765"/>
    </source>
</evidence>
<feature type="compositionally biased region" description="Basic and acidic residues" evidence="1">
    <location>
        <begin position="101"/>
        <end position="110"/>
    </location>
</feature>
<evidence type="ECO:0000256" key="1">
    <source>
        <dbReference type="SAM" id="MobiDB-lite"/>
    </source>
</evidence>
<organism evidence="2">
    <name type="scientific">Anopheles sinensis</name>
    <name type="common">Mosquito</name>
    <dbReference type="NCBI Taxonomy" id="74873"/>
    <lineage>
        <taxon>Eukaryota</taxon>
        <taxon>Metazoa</taxon>
        <taxon>Ecdysozoa</taxon>
        <taxon>Arthropoda</taxon>
        <taxon>Hexapoda</taxon>
        <taxon>Insecta</taxon>
        <taxon>Pterygota</taxon>
        <taxon>Neoptera</taxon>
        <taxon>Endopterygota</taxon>
        <taxon>Diptera</taxon>
        <taxon>Nematocera</taxon>
        <taxon>Culicoidea</taxon>
        <taxon>Culicidae</taxon>
        <taxon>Anophelinae</taxon>
        <taxon>Anopheles</taxon>
    </lineage>
</organism>
<dbReference type="VEuPathDB" id="VectorBase:ASIC022009"/>
<sequence length="110" mass="12220">MPDAKRASERPGERELCYSECRCRTEIEHARAEDQTREKTAVRARFHQQTATSLRAKALAMFGAARKACNRAAVGVGKVAKNYSTSTPRKKKHPGTGYARETLRPEDGNA</sequence>
<gene>
    <name evidence="2" type="ORF">ZHAS_00022009</name>
</gene>
<reference evidence="2 4" key="1">
    <citation type="journal article" date="2014" name="BMC Genomics">
        <title>Genome sequence of Anopheles sinensis provides insight into genetics basis of mosquito competence for malaria parasites.</title>
        <authorList>
            <person name="Zhou D."/>
            <person name="Zhang D."/>
            <person name="Ding G."/>
            <person name="Shi L."/>
            <person name="Hou Q."/>
            <person name="Ye Y."/>
            <person name="Xu Y."/>
            <person name="Zhou H."/>
            <person name="Xiong C."/>
            <person name="Li S."/>
            <person name="Yu J."/>
            <person name="Hong S."/>
            <person name="Yu X."/>
            <person name="Zou P."/>
            <person name="Chen C."/>
            <person name="Chang X."/>
            <person name="Wang W."/>
            <person name="Lv Y."/>
            <person name="Sun Y."/>
            <person name="Ma L."/>
            <person name="Shen B."/>
            <person name="Zhu C."/>
        </authorList>
    </citation>
    <scope>NUCLEOTIDE SEQUENCE [LARGE SCALE GENOMIC DNA]</scope>
</reference>
<dbReference type="EnsemblMetazoa" id="ASIC022009-RA">
    <property type="protein sequence ID" value="ASIC022009-PA"/>
    <property type="gene ID" value="ASIC022009"/>
</dbReference>
<keyword evidence="4" id="KW-1185">Reference proteome</keyword>
<proteinExistence type="predicted"/>
<dbReference type="EMBL" id="ATLV01027008">
    <property type="status" value="NOT_ANNOTATED_CDS"/>
    <property type="molecule type" value="Genomic_DNA"/>
</dbReference>
<dbReference type="AlphaFoldDB" id="A0A084WU81"/>
<evidence type="ECO:0000313" key="2">
    <source>
        <dbReference type="EMBL" id="KFB53775.1"/>
    </source>
</evidence>